<evidence type="ECO:0000256" key="6">
    <source>
        <dbReference type="ARBA" id="ARBA00023125"/>
    </source>
</evidence>
<evidence type="ECO:0000259" key="10">
    <source>
        <dbReference type="Pfam" id="PF12323"/>
    </source>
</evidence>
<dbReference type="Pfam" id="PF01385">
    <property type="entry name" value="OrfB_IS605"/>
    <property type="match status" value="1"/>
</dbReference>
<reference evidence="11" key="1">
    <citation type="submission" date="2023-01" db="EMBL/GenBank/DDBJ databases">
        <title>Human gut microbiome strain richness.</title>
        <authorList>
            <person name="Chen-Liaw A."/>
        </authorList>
    </citation>
    <scope>NUCLEOTIDE SEQUENCE</scope>
    <source>
        <strain evidence="12">1001287st1_F4_1001285I_161205</strain>
        <strain evidence="11">2225st1_A6_2225SCRN_200828</strain>
    </source>
</reference>
<dbReference type="NCBIfam" id="NF040570">
    <property type="entry name" value="guided_TnpB"/>
    <property type="match status" value="1"/>
</dbReference>
<dbReference type="InterPro" id="IPR010095">
    <property type="entry name" value="Cas12f1-like_TNB"/>
</dbReference>
<dbReference type="GO" id="GO:0006310">
    <property type="term" value="P:DNA recombination"/>
    <property type="evidence" value="ECO:0007669"/>
    <property type="project" value="UniProtKB-KW"/>
</dbReference>
<protein>
    <submittedName>
        <fullName evidence="11">IS200/IS605 family element RNA-guided endonuclease TnpB</fullName>
    </submittedName>
</protein>
<comment type="similarity">
    <text evidence="2">In the N-terminal section; belongs to the transposase 2 family.</text>
</comment>
<keyword evidence="4" id="KW-0479">Metal-binding</keyword>
<dbReference type="GO" id="GO:0046872">
    <property type="term" value="F:metal ion binding"/>
    <property type="evidence" value="ECO:0007669"/>
    <property type="project" value="UniProtKB-KW"/>
</dbReference>
<dbReference type="Pfam" id="PF07282">
    <property type="entry name" value="Cas12f1-like_TNB"/>
    <property type="match status" value="1"/>
</dbReference>
<keyword evidence="7" id="KW-0233">DNA recombination</keyword>
<name>A0AAW6C195_FLAPL</name>
<evidence type="ECO:0000256" key="5">
    <source>
        <dbReference type="ARBA" id="ARBA00022833"/>
    </source>
</evidence>
<comment type="caution">
    <text evidence="11">The sequence shown here is derived from an EMBL/GenBank/DDBJ whole genome shotgun (WGS) entry which is preliminary data.</text>
</comment>
<evidence type="ECO:0000256" key="7">
    <source>
        <dbReference type="ARBA" id="ARBA00023172"/>
    </source>
</evidence>
<dbReference type="InterPro" id="IPR021027">
    <property type="entry name" value="Transposase_put_HTH"/>
</dbReference>
<accession>A0AAW6C195</accession>
<keyword evidence="6" id="KW-0238">DNA-binding</keyword>
<keyword evidence="3" id="KW-0815">Transposition</keyword>
<evidence type="ECO:0000313" key="12">
    <source>
        <dbReference type="EMBL" id="MDB7933428.1"/>
    </source>
</evidence>
<keyword evidence="11" id="KW-0540">Nuclease</keyword>
<dbReference type="PANTHER" id="PTHR30405:SF25">
    <property type="entry name" value="RNA-GUIDED DNA ENDONUCLEASE INSQ-RELATED"/>
    <property type="match status" value="1"/>
</dbReference>
<evidence type="ECO:0000313" key="13">
    <source>
        <dbReference type="Proteomes" id="UP001211006"/>
    </source>
</evidence>
<dbReference type="GO" id="GO:0003677">
    <property type="term" value="F:DNA binding"/>
    <property type="evidence" value="ECO:0007669"/>
    <property type="project" value="UniProtKB-KW"/>
</dbReference>
<feature type="domain" description="Probable transposase IS891/IS1136/IS1341" evidence="8">
    <location>
        <begin position="175"/>
        <end position="285"/>
    </location>
</feature>
<dbReference type="Pfam" id="PF12323">
    <property type="entry name" value="HTH_OrfB_IS605"/>
    <property type="match status" value="1"/>
</dbReference>
<dbReference type="GO" id="GO:0032196">
    <property type="term" value="P:transposition"/>
    <property type="evidence" value="ECO:0007669"/>
    <property type="project" value="UniProtKB-KW"/>
</dbReference>
<dbReference type="InterPro" id="IPR051399">
    <property type="entry name" value="RNA-guided_DNA_endo/Transpos"/>
</dbReference>
<dbReference type="EMBL" id="JAQLWO010000002">
    <property type="protein sequence ID" value="MDB7904854.1"/>
    <property type="molecule type" value="Genomic_DNA"/>
</dbReference>
<evidence type="ECO:0000256" key="1">
    <source>
        <dbReference type="ARBA" id="ARBA00008761"/>
    </source>
</evidence>
<dbReference type="RefSeq" id="WP_195384015.1">
    <property type="nucleotide sequence ID" value="NZ_BAABXT010000001.1"/>
</dbReference>
<keyword evidence="11" id="KW-0378">Hydrolase</keyword>
<dbReference type="InterPro" id="IPR001959">
    <property type="entry name" value="Transposase"/>
</dbReference>
<evidence type="ECO:0000313" key="11">
    <source>
        <dbReference type="EMBL" id="MDB7904854.1"/>
    </source>
</evidence>
<evidence type="ECO:0000259" key="8">
    <source>
        <dbReference type="Pfam" id="PF01385"/>
    </source>
</evidence>
<dbReference type="Proteomes" id="UP001211006">
    <property type="component" value="Unassembled WGS sequence"/>
</dbReference>
<organism evidence="11 13">
    <name type="scientific">Flavonifractor plautii</name>
    <name type="common">Fusobacterium plautii</name>
    <dbReference type="NCBI Taxonomy" id="292800"/>
    <lineage>
        <taxon>Bacteria</taxon>
        <taxon>Bacillati</taxon>
        <taxon>Bacillota</taxon>
        <taxon>Clostridia</taxon>
        <taxon>Eubacteriales</taxon>
        <taxon>Oscillospiraceae</taxon>
        <taxon>Flavonifractor</taxon>
    </lineage>
</organism>
<sequence>MEYSYKFRIYPNAEQRALIQKTFGCSRFVYNHFLAQRISEYKATGKAPTRFQQDKMLTALKREILWLKEVDSIPLQAELQNLDSAYQGFFRRVKKGEKPGFPRFKSKRDRRKSYKTKQHITNGKPTIYVDDKHIRLPKLGLVKCRISKEVKGRILSATVSQNPSGKYFVALCCTDVEIAPLPSTGAVVGLDMGLKSFAITSDGVDYENHRHLCKSQKKLARLQRQLSRKTKGSKRWEKAKLQVARLHEHITNQRTDMLHKLSTALVRDYDLISIEDLAPKNMVKNHKLARSIADASWGEFRRQLEYKAAWYGKAVVRVDKFYPSSQLCSACGAQWPGTKDLSVREWTCPVCGTVHDRDVNAAKNILNEGLRLLA</sequence>
<feature type="domain" description="Transposase putative helix-turn-helix" evidence="10">
    <location>
        <begin position="1"/>
        <end position="46"/>
    </location>
</feature>
<dbReference type="InterPro" id="IPR053522">
    <property type="entry name" value="RNA-guided_endonuclease_TnpB"/>
</dbReference>
<keyword evidence="11" id="KW-0255">Endonuclease</keyword>
<dbReference type="GO" id="GO:0004519">
    <property type="term" value="F:endonuclease activity"/>
    <property type="evidence" value="ECO:0007669"/>
    <property type="project" value="UniProtKB-KW"/>
</dbReference>
<dbReference type="PANTHER" id="PTHR30405">
    <property type="entry name" value="TRANSPOSASE"/>
    <property type="match status" value="1"/>
</dbReference>
<proteinExistence type="inferred from homology"/>
<dbReference type="AlphaFoldDB" id="A0AAW6C195"/>
<evidence type="ECO:0000256" key="3">
    <source>
        <dbReference type="ARBA" id="ARBA00022578"/>
    </source>
</evidence>
<comment type="similarity">
    <text evidence="1">In the C-terminal section; belongs to the transposase 35 family.</text>
</comment>
<gene>
    <name evidence="11" type="primary">tnpB</name>
    <name evidence="11" type="ORF">PND83_02585</name>
    <name evidence="12" type="ORF">PNE06_10115</name>
</gene>
<evidence type="ECO:0000256" key="2">
    <source>
        <dbReference type="ARBA" id="ARBA00011044"/>
    </source>
</evidence>
<dbReference type="EMBL" id="JAQLWV010000013">
    <property type="protein sequence ID" value="MDB7933428.1"/>
    <property type="molecule type" value="Genomic_DNA"/>
</dbReference>
<evidence type="ECO:0000259" key="9">
    <source>
        <dbReference type="Pfam" id="PF07282"/>
    </source>
</evidence>
<feature type="domain" description="Cas12f1-like TNB" evidence="9">
    <location>
        <begin position="297"/>
        <end position="365"/>
    </location>
</feature>
<dbReference type="NCBIfam" id="TIGR01766">
    <property type="entry name" value="IS200/IS605 family accessory protein TnpB-like domain"/>
    <property type="match status" value="1"/>
</dbReference>
<evidence type="ECO:0000256" key="4">
    <source>
        <dbReference type="ARBA" id="ARBA00022723"/>
    </source>
</evidence>
<keyword evidence="5" id="KW-0862">Zinc</keyword>
<dbReference type="Proteomes" id="UP001211173">
    <property type="component" value="Unassembled WGS sequence"/>
</dbReference>
<dbReference type="NCBIfam" id="NF038281">
    <property type="entry name" value="IS200_TnpB"/>
    <property type="match status" value="1"/>
</dbReference>